<dbReference type="AlphaFoldDB" id="A0A853FWX9"/>
<feature type="domain" description="NADPH-dependent FMN reductase-like" evidence="1">
    <location>
        <begin position="7"/>
        <end position="150"/>
    </location>
</feature>
<gene>
    <name evidence="2" type="ORF">H0A72_04925</name>
</gene>
<dbReference type="GO" id="GO:0005829">
    <property type="term" value="C:cytosol"/>
    <property type="evidence" value="ECO:0007669"/>
    <property type="project" value="TreeGrafter"/>
</dbReference>
<dbReference type="InterPro" id="IPR005025">
    <property type="entry name" value="FMN_Rdtase-like_dom"/>
</dbReference>
<protein>
    <submittedName>
        <fullName evidence="2">NAD(P)H-dependent oxidoreductase</fullName>
    </submittedName>
</protein>
<dbReference type="GO" id="GO:0016491">
    <property type="term" value="F:oxidoreductase activity"/>
    <property type="evidence" value="ECO:0007669"/>
    <property type="project" value="InterPro"/>
</dbReference>
<dbReference type="PANTHER" id="PTHR30543:SF21">
    <property type="entry name" value="NAD(P)H-DEPENDENT FMN REDUCTASE LOT6"/>
    <property type="match status" value="1"/>
</dbReference>
<dbReference type="PANTHER" id="PTHR30543">
    <property type="entry name" value="CHROMATE REDUCTASE"/>
    <property type="match status" value="1"/>
</dbReference>
<keyword evidence="3" id="KW-1185">Reference proteome</keyword>
<reference evidence="2 3" key="1">
    <citation type="submission" date="2020-07" db="EMBL/GenBank/DDBJ databases">
        <title>Taxonomic revisions and descriptions of new bacterial species based on genomic comparisons in the high-G+C-content subgroup of the family Alcaligenaceae.</title>
        <authorList>
            <person name="Szabo A."/>
            <person name="Felfoldi T."/>
        </authorList>
    </citation>
    <scope>NUCLEOTIDE SEQUENCE [LARGE SCALE GENOMIC DNA]</scope>
    <source>
        <strain evidence="2 3">LMG 24012</strain>
    </source>
</reference>
<dbReference type="SUPFAM" id="SSF52218">
    <property type="entry name" value="Flavoproteins"/>
    <property type="match status" value="1"/>
</dbReference>
<evidence type="ECO:0000313" key="3">
    <source>
        <dbReference type="Proteomes" id="UP000559809"/>
    </source>
</evidence>
<dbReference type="Pfam" id="PF03358">
    <property type="entry name" value="FMN_red"/>
    <property type="match status" value="1"/>
</dbReference>
<name>A0A853FWX9_9BURK</name>
<evidence type="ECO:0000313" key="2">
    <source>
        <dbReference type="EMBL" id="NYT48647.1"/>
    </source>
</evidence>
<dbReference type="EMBL" id="JACCEM010000002">
    <property type="protein sequence ID" value="NYT48647.1"/>
    <property type="molecule type" value="Genomic_DNA"/>
</dbReference>
<dbReference type="RefSeq" id="WP_180153930.1">
    <property type="nucleotide sequence ID" value="NZ_JACCEM010000002.1"/>
</dbReference>
<dbReference type="GO" id="GO:0010181">
    <property type="term" value="F:FMN binding"/>
    <property type="evidence" value="ECO:0007669"/>
    <property type="project" value="TreeGrafter"/>
</dbReference>
<organism evidence="2 3">
    <name type="scientific">Parapusillimonas granuli</name>
    <dbReference type="NCBI Taxonomy" id="380911"/>
    <lineage>
        <taxon>Bacteria</taxon>
        <taxon>Pseudomonadati</taxon>
        <taxon>Pseudomonadota</taxon>
        <taxon>Betaproteobacteria</taxon>
        <taxon>Burkholderiales</taxon>
        <taxon>Alcaligenaceae</taxon>
        <taxon>Parapusillimonas</taxon>
    </lineage>
</organism>
<dbReference type="InterPro" id="IPR029039">
    <property type="entry name" value="Flavoprotein-like_sf"/>
</dbReference>
<accession>A0A853FWX9</accession>
<evidence type="ECO:0000259" key="1">
    <source>
        <dbReference type="Pfam" id="PF03358"/>
    </source>
</evidence>
<sequence>MDQPKDIAVIVGSLRKESINRKVAVALQALAPAGLALDIVEIGHLPLYNQDYDDDSPQSYVDFRRRIAAADAVLFVTPEHNRSMPAAMKNAVDIGSRPYSKSVWNGKPAGVISASPSMQGGFGANHHLRQSLVCLNLYCMPNPETYLGQAERLFDPAGQPTETARALLQNFIGAYAKWVAGFKAP</sequence>
<dbReference type="Proteomes" id="UP000559809">
    <property type="component" value="Unassembled WGS sequence"/>
</dbReference>
<proteinExistence type="predicted"/>
<dbReference type="Gene3D" id="3.40.50.360">
    <property type="match status" value="1"/>
</dbReference>
<dbReference type="InterPro" id="IPR050712">
    <property type="entry name" value="NAD(P)H-dep_reductase"/>
</dbReference>
<comment type="caution">
    <text evidence="2">The sequence shown here is derived from an EMBL/GenBank/DDBJ whole genome shotgun (WGS) entry which is preliminary data.</text>
</comment>